<organism evidence="2 3">
    <name type="scientific">Mucilaginibacter ginsenosidivorax</name>
    <dbReference type="NCBI Taxonomy" id="862126"/>
    <lineage>
        <taxon>Bacteria</taxon>
        <taxon>Pseudomonadati</taxon>
        <taxon>Bacteroidota</taxon>
        <taxon>Sphingobacteriia</taxon>
        <taxon>Sphingobacteriales</taxon>
        <taxon>Sphingobacteriaceae</taxon>
        <taxon>Mucilaginibacter</taxon>
    </lineage>
</organism>
<keyword evidence="3" id="KW-1185">Reference proteome</keyword>
<name>A0A5B8W2Q5_9SPHI</name>
<dbReference type="RefSeq" id="WP_147054715.1">
    <property type="nucleotide sequence ID" value="NZ_CP042437.1"/>
</dbReference>
<dbReference type="AlphaFoldDB" id="A0A5B8W2Q5"/>
<dbReference type="OrthoDB" id="1493479at2"/>
<dbReference type="EMBL" id="CP042437">
    <property type="protein sequence ID" value="QEC77222.1"/>
    <property type="molecule type" value="Genomic_DNA"/>
</dbReference>
<evidence type="ECO:0000313" key="2">
    <source>
        <dbReference type="EMBL" id="QEC77222.1"/>
    </source>
</evidence>
<dbReference type="KEGG" id="mgk:FSB76_15180"/>
<dbReference type="Proteomes" id="UP000321362">
    <property type="component" value="Chromosome"/>
</dbReference>
<protein>
    <submittedName>
        <fullName evidence="2">Uncharacterized protein</fullName>
    </submittedName>
</protein>
<gene>
    <name evidence="2" type="ORF">FSB76_15180</name>
</gene>
<reference evidence="2 3" key="1">
    <citation type="journal article" date="2013" name="J. Microbiol.">
        <title>Mucilaginibacter ginsenosidivorax sp. nov., with ginsenoside converting activity isolated from sediment.</title>
        <authorList>
            <person name="Kim J.K."/>
            <person name="Choi T.E."/>
            <person name="Liu Q.M."/>
            <person name="Park H.Y."/>
            <person name="Yi T.H."/>
            <person name="Yoon M.H."/>
            <person name="Kim S.C."/>
            <person name="Im W.T."/>
        </authorList>
    </citation>
    <scope>NUCLEOTIDE SEQUENCE [LARGE SCALE GENOMIC DNA]</scope>
    <source>
        <strain evidence="2 3">KHI28</strain>
    </source>
</reference>
<evidence type="ECO:0000256" key="1">
    <source>
        <dbReference type="SAM" id="SignalP"/>
    </source>
</evidence>
<feature type="signal peptide" evidence="1">
    <location>
        <begin position="1"/>
        <end position="26"/>
    </location>
</feature>
<keyword evidence="1" id="KW-0732">Signal</keyword>
<sequence length="123" mass="14422">MKNTSMRNKKFIILFCLIMLSFAACKSHSKFNRDDWNEGDGLTFSYRDGMVDDLLQNQKLKGLKYQEVIHLLHRPQQSNKAEMIYEIVEIRKPGKPLYVKQLILSLKDSVVTDAKIYEHTDKK</sequence>
<evidence type="ECO:0000313" key="3">
    <source>
        <dbReference type="Proteomes" id="UP000321362"/>
    </source>
</evidence>
<proteinExistence type="predicted"/>
<dbReference type="PROSITE" id="PS51257">
    <property type="entry name" value="PROKAR_LIPOPROTEIN"/>
    <property type="match status" value="1"/>
</dbReference>
<accession>A0A5B8W2Q5</accession>
<feature type="chain" id="PRO_5023124545" evidence="1">
    <location>
        <begin position="27"/>
        <end position="123"/>
    </location>
</feature>